<name>A0A2T8KH56_9POAL</name>
<dbReference type="EMBL" id="CM008048">
    <property type="protein sequence ID" value="PVH61513.1"/>
    <property type="molecule type" value="Genomic_DNA"/>
</dbReference>
<organism evidence="1">
    <name type="scientific">Panicum hallii</name>
    <dbReference type="NCBI Taxonomy" id="206008"/>
    <lineage>
        <taxon>Eukaryota</taxon>
        <taxon>Viridiplantae</taxon>
        <taxon>Streptophyta</taxon>
        <taxon>Embryophyta</taxon>
        <taxon>Tracheophyta</taxon>
        <taxon>Spermatophyta</taxon>
        <taxon>Magnoliopsida</taxon>
        <taxon>Liliopsida</taxon>
        <taxon>Poales</taxon>
        <taxon>Poaceae</taxon>
        <taxon>PACMAD clade</taxon>
        <taxon>Panicoideae</taxon>
        <taxon>Panicodae</taxon>
        <taxon>Paniceae</taxon>
        <taxon>Panicinae</taxon>
        <taxon>Panicum</taxon>
        <taxon>Panicum sect. Panicum</taxon>
    </lineage>
</organism>
<protein>
    <submittedName>
        <fullName evidence="1">Uncharacterized protein</fullName>
    </submittedName>
</protein>
<accession>A0A2T8KH56</accession>
<gene>
    <name evidence="1" type="ORF">PAHAL_3G051200</name>
</gene>
<dbReference type="Proteomes" id="UP000243499">
    <property type="component" value="Chromosome 3"/>
</dbReference>
<proteinExistence type="predicted"/>
<evidence type="ECO:0000313" key="1">
    <source>
        <dbReference type="EMBL" id="PVH61513.1"/>
    </source>
</evidence>
<dbReference type="AlphaFoldDB" id="A0A2T8KH56"/>
<dbReference type="Gramene" id="PVH61513">
    <property type="protein sequence ID" value="PVH61513"/>
    <property type="gene ID" value="PAHAL_3G051200"/>
</dbReference>
<sequence length="56" mass="6487">MEILIVVPPKTVLTSVQHVSGFAIYVSSLLSLKKNRRCIPFDFKKVVYIYTRDRSE</sequence>
<reference evidence="1" key="1">
    <citation type="submission" date="2018-04" db="EMBL/GenBank/DDBJ databases">
        <title>WGS assembly of Panicum hallii.</title>
        <authorList>
            <person name="Lovell J."/>
            <person name="Jenkins J."/>
            <person name="Lowry D."/>
            <person name="Mamidi S."/>
            <person name="Sreedasyam A."/>
            <person name="Weng X."/>
            <person name="Barry K."/>
            <person name="Bonette J."/>
            <person name="Campitelli B."/>
            <person name="Daum C."/>
            <person name="Gordon S."/>
            <person name="Gould B."/>
            <person name="Lipzen A."/>
            <person name="Macqueen A."/>
            <person name="Palacio-Mejia J."/>
            <person name="Plott C."/>
            <person name="Shakirov E."/>
            <person name="Shu S."/>
            <person name="Yoshinaga Y."/>
            <person name="Zane M."/>
            <person name="Rokhsar D."/>
            <person name="Grimwood J."/>
            <person name="Schmutz J."/>
            <person name="Juenger T."/>
        </authorList>
    </citation>
    <scope>NUCLEOTIDE SEQUENCE [LARGE SCALE GENOMIC DNA]</scope>
    <source>
        <strain evidence="1">FIL2</strain>
    </source>
</reference>